<dbReference type="PANTHER" id="PTHR32329:SF7">
    <property type="entry name" value="ACTIVATOR OF 2-HYDROXYACYL-COA-HYDRATASE"/>
    <property type="match status" value="1"/>
</dbReference>
<dbReference type="SUPFAM" id="SSF53067">
    <property type="entry name" value="Actin-like ATPase domain"/>
    <property type="match status" value="2"/>
</dbReference>
<feature type="domain" description="ATPase BadF/BadG/BcrA/BcrD type" evidence="5">
    <location>
        <begin position="15"/>
        <end position="273"/>
    </location>
</feature>
<dbReference type="Pfam" id="PF09989">
    <property type="entry name" value="DUF2229"/>
    <property type="match status" value="1"/>
</dbReference>
<dbReference type="InterPro" id="IPR002731">
    <property type="entry name" value="ATPase_BadF"/>
</dbReference>
<evidence type="ECO:0000313" key="7">
    <source>
        <dbReference type="EMBL" id="RZD16259.1"/>
    </source>
</evidence>
<keyword evidence="4" id="KW-0411">Iron-sulfur</keyword>
<dbReference type="Gene3D" id="3.30.420.40">
    <property type="match status" value="4"/>
</dbReference>
<reference evidence="7 8" key="1">
    <citation type="journal article" date="2019" name="ISME J.">
        <title>Insights into ecological role of a new deltaproteobacterial order Candidatus Acidulodesulfobacterales by metagenomics and metatranscriptomics.</title>
        <authorList>
            <person name="Tan S."/>
            <person name="Liu J."/>
            <person name="Fang Y."/>
            <person name="Hedlund B.P."/>
            <person name="Lian Z.H."/>
            <person name="Huang L.Y."/>
            <person name="Li J.T."/>
            <person name="Huang L.N."/>
            <person name="Li W.J."/>
            <person name="Jiang H.C."/>
            <person name="Dong H.L."/>
            <person name="Shu W.S."/>
        </authorList>
    </citation>
    <scope>NUCLEOTIDE SEQUENCE [LARGE SCALE GENOMIC DNA]</scope>
    <source>
        <strain evidence="7">AP2</strain>
    </source>
</reference>
<dbReference type="NCBIfam" id="TIGR00241">
    <property type="entry name" value="CoA_E_activ"/>
    <property type="match status" value="2"/>
</dbReference>
<dbReference type="AlphaFoldDB" id="A0A519BG79"/>
<dbReference type="PANTHER" id="PTHR32329">
    <property type="entry name" value="BIFUNCTIONAL PROTEIN [INCLUDES 2-HYDROXYACYL-COA DEHYDRATASE (N-TER) AND ITS ACTIVATOR DOMAIN (C_TERM)-RELATED"/>
    <property type="match status" value="1"/>
</dbReference>
<dbReference type="Proteomes" id="UP000316562">
    <property type="component" value="Unassembled WGS sequence"/>
</dbReference>
<accession>A0A519BG79</accession>
<evidence type="ECO:0000256" key="3">
    <source>
        <dbReference type="ARBA" id="ARBA00023004"/>
    </source>
</evidence>
<evidence type="ECO:0000256" key="1">
    <source>
        <dbReference type="ARBA" id="ARBA00001966"/>
    </source>
</evidence>
<dbReference type="CDD" id="cd24034">
    <property type="entry name" value="ASKHA_NBD_O66634-like_rpt1"/>
    <property type="match status" value="1"/>
</dbReference>
<dbReference type="InterPro" id="IPR051805">
    <property type="entry name" value="Dehydratase_Activator_Redct"/>
</dbReference>
<gene>
    <name evidence="7" type="ORF">EVJ46_04280</name>
</gene>
<dbReference type="InterPro" id="IPR043129">
    <property type="entry name" value="ATPase_NBD"/>
</dbReference>
<evidence type="ECO:0000259" key="6">
    <source>
        <dbReference type="Pfam" id="PF09989"/>
    </source>
</evidence>
<proteinExistence type="predicted"/>
<sequence>MEKDLTMNKLDKFFLGIDIGSTTVKTAILDEKLNVVAKTYTRSNGESLKTAYNVLENTFSKFPAENFYSMGVTGSGSKTLGDILNIPNINELVAQTEAVKYFYPEVKTVIEMGGQDSKFILLNKNEKTGDIYLDDFGLNDLCAAGTGSFLDQQADRLNIDIEKDFGRLAASSENPAKIAGRCTVFAKSDMIHLQQISTPIQDIVAGLCYAVARNFIGVVAKGKKIKKPVIFQGGVAYNKGMIRAFEDVLGLKSGELIIPEHHTVMAAIGIALISKNEVEKNGNSCFKFDGLDKLEKFLDESRLTGKSHPNLNKPPAEEESDFNFDQNKNLSKYAGLTVPVYIGVDTGSVSTNIVLLDDSKELVIKKYKKTNGEPIKVVMETLFEIYCELTDCHIIPEVKGVCTTGSGRYLIADFIGADVVKNEITAQAEASVFIDDKVDTVFEIGGQDSKYIRINNGVVIDFEMNKACAAGTGSFLEEQADKLHIDIIKEFSESAFRAENPCSLGERCTVFMESDLVSHQQKGASKDQLLAGLSYSIVENYLNKVVLGKQVGEHILFQGGVALNKAVVSAFETLLNKKIIVPEHNEVTGAIGSALLSYRTEGKSKFVGFDLRNRKYEQESFECKKCSNLCEVNKVSVEKEPPHYYGARCDIFEIEKNKIKKGKNFFIDRKNLLFEKYDKEKNENDFSKPRIGIPLCLETYDLFPLYNSLFTELGFTVILSDETTKSIISSSNMLSITDTCLPVKVLLGHSKNLIDKKVDAIFLPALINREKNHKLQTNTSQCPYIQGVPFSTKSLVDFGGMYLITPEFRLNNDKQDIDITIRSLTHYLKKFKVSRKRIVKALDNALSKQIDFFNALKNKGREILEKYDDITVLIGRPYNAGDDGINLAIPDKIASLGMTVMPMDFLDYNEVSIFSEHDNMFWHAGHKILSSAKIIKDNPKLNAVYLTSYSCGPDSFIKTFFADYMKHKPYLEIEIDEHNADAGYVTRLEAFYDSLNKNNKCFV</sequence>
<dbReference type="InterPro" id="IPR008275">
    <property type="entry name" value="CoA_E_activase_dom"/>
</dbReference>
<name>A0A519BG79_ACIG2</name>
<dbReference type="GO" id="GO:0046872">
    <property type="term" value="F:metal ion binding"/>
    <property type="evidence" value="ECO:0007669"/>
    <property type="project" value="UniProtKB-KW"/>
</dbReference>
<comment type="caution">
    <text evidence="7">The sequence shown here is derived from an EMBL/GenBank/DDBJ whole genome shotgun (WGS) entry which is preliminary data.</text>
</comment>
<feature type="domain" description="ATPase BadF/BadG/BcrA/BcrD type" evidence="5">
    <location>
        <begin position="342"/>
        <end position="596"/>
    </location>
</feature>
<evidence type="ECO:0000256" key="2">
    <source>
        <dbReference type="ARBA" id="ARBA00022723"/>
    </source>
</evidence>
<dbReference type="InterPro" id="IPR018709">
    <property type="entry name" value="CoA_activase_DUF2229"/>
</dbReference>
<feature type="domain" description="DUF2229" evidence="6">
    <location>
        <begin position="690"/>
        <end position="905"/>
    </location>
</feature>
<keyword evidence="3" id="KW-0408">Iron</keyword>
<evidence type="ECO:0008006" key="9">
    <source>
        <dbReference type="Google" id="ProtNLM"/>
    </source>
</evidence>
<evidence type="ECO:0000313" key="8">
    <source>
        <dbReference type="Proteomes" id="UP000316562"/>
    </source>
</evidence>
<dbReference type="CDD" id="cd24035">
    <property type="entry name" value="ASKHA_NBD_O66634-like_rpt2"/>
    <property type="match status" value="1"/>
</dbReference>
<evidence type="ECO:0000256" key="4">
    <source>
        <dbReference type="ARBA" id="ARBA00023014"/>
    </source>
</evidence>
<dbReference type="GO" id="GO:0051536">
    <property type="term" value="F:iron-sulfur cluster binding"/>
    <property type="evidence" value="ECO:0007669"/>
    <property type="project" value="UniProtKB-KW"/>
</dbReference>
<dbReference type="EMBL" id="SGBC01000002">
    <property type="protein sequence ID" value="RZD16259.1"/>
    <property type="molecule type" value="Genomic_DNA"/>
</dbReference>
<comment type="cofactor">
    <cofactor evidence="1">
        <name>[4Fe-4S] cluster</name>
        <dbReference type="ChEBI" id="CHEBI:49883"/>
    </cofactor>
</comment>
<protein>
    <recommendedName>
        <fullName evidence="9">CoA activase</fullName>
    </recommendedName>
</protein>
<dbReference type="Pfam" id="PF01869">
    <property type="entry name" value="BcrAD_BadFG"/>
    <property type="match status" value="2"/>
</dbReference>
<evidence type="ECO:0000259" key="5">
    <source>
        <dbReference type="Pfam" id="PF01869"/>
    </source>
</evidence>
<organism evidence="7 8">
    <name type="scientific">Acididesulfobacter guangdongensis</name>
    <dbReference type="NCBI Taxonomy" id="2597225"/>
    <lineage>
        <taxon>Bacteria</taxon>
        <taxon>Deltaproteobacteria</taxon>
        <taxon>Candidatus Acidulodesulfobacterales</taxon>
        <taxon>Candidatus Acididesulfobacter</taxon>
    </lineage>
</organism>
<keyword evidence="2" id="KW-0479">Metal-binding</keyword>